<feature type="region of interest" description="Disordered" evidence="1">
    <location>
        <begin position="207"/>
        <end position="254"/>
    </location>
</feature>
<evidence type="ECO:0000313" key="3">
    <source>
        <dbReference type="Proteomes" id="UP000037069"/>
    </source>
</evidence>
<feature type="region of interest" description="Disordered" evidence="1">
    <location>
        <begin position="320"/>
        <end position="342"/>
    </location>
</feature>
<evidence type="ECO:0000256" key="1">
    <source>
        <dbReference type="SAM" id="MobiDB-lite"/>
    </source>
</evidence>
<feature type="compositionally biased region" description="Polar residues" evidence="1">
    <location>
        <begin position="443"/>
        <end position="453"/>
    </location>
</feature>
<feature type="compositionally biased region" description="Basic and acidic residues" evidence="1">
    <location>
        <begin position="239"/>
        <end position="254"/>
    </location>
</feature>
<dbReference type="AlphaFoldDB" id="A0A0L0CR06"/>
<feature type="compositionally biased region" description="Low complexity" evidence="1">
    <location>
        <begin position="150"/>
        <end position="159"/>
    </location>
</feature>
<feature type="region of interest" description="Disordered" evidence="1">
    <location>
        <begin position="376"/>
        <end position="459"/>
    </location>
</feature>
<accession>A0A0L0CR06</accession>
<dbReference type="EMBL" id="JRES01000032">
    <property type="protein sequence ID" value="KNC34783.1"/>
    <property type="molecule type" value="Genomic_DNA"/>
</dbReference>
<keyword evidence="3" id="KW-1185">Reference proteome</keyword>
<evidence type="ECO:0000313" key="2">
    <source>
        <dbReference type="EMBL" id="KNC34783.1"/>
    </source>
</evidence>
<feature type="compositionally biased region" description="Polar residues" evidence="1">
    <location>
        <begin position="415"/>
        <end position="435"/>
    </location>
</feature>
<sequence length="459" mass="50521">MDGTPKLQRKASLSLSTRLNHKRHSASPQNRLKTSTSNSAINTRELNNNHETLQRSPSVISICSDGGIECTPPHKKMIMNLDDSLDYSPKVFDSSFSPTCLLSQTLAIDSPEVGWKWSRHATNGGSRGGSKCGIDDNSTRTPDSAYAADSSFASAGSSSTEVGNVRSRADSYQQRIAYDARREQELRRVEKTKAEEKLKQRCAKLQEQLKSAGTQSSKTKSQNKDNVKHSSNSSSLLDVEMKSLSKSEPAVKIHSPEKIKKPELLNDFFNDSDSDCFLLEATQEIESKMEAKTQPAYINFANKTPKSSSSSECNSIPYANSAPAATTTPPPIADLSSSNSTNKEKRSSFYMKFLEDDCPDDWFVSLDEVVLQATQTKKPRTSLQRYKSMPAETATNSNVSSNKKDSNDNCIVDSKPNTSKRIPSEDAASSLSNLSKMKRHSSTHTLSPAGSSYRSRRQL</sequence>
<dbReference type="Proteomes" id="UP000037069">
    <property type="component" value="Unassembled WGS sequence"/>
</dbReference>
<organism evidence="2 3">
    <name type="scientific">Lucilia cuprina</name>
    <name type="common">Green bottle fly</name>
    <name type="synonym">Australian sheep blowfly</name>
    <dbReference type="NCBI Taxonomy" id="7375"/>
    <lineage>
        <taxon>Eukaryota</taxon>
        <taxon>Metazoa</taxon>
        <taxon>Ecdysozoa</taxon>
        <taxon>Arthropoda</taxon>
        <taxon>Hexapoda</taxon>
        <taxon>Insecta</taxon>
        <taxon>Pterygota</taxon>
        <taxon>Neoptera</taxon>
        <taxon>Endopterygota</taxon>
        <taxon>Diptera</taxon>
        <taxon>Brachycera</taxon>
        <taxon>Muscomorpha</taxon>
        <taxon>Oestroidea</taxon>
        <taxon>Calliphoridae</taxon>
        <taxon>Luciliinae</taxon>
        <taxon>Lucilia</taxon>
    </lineage>
</organism>
<feature type="region of interest" description="Disordered" evidence="1">
    <location>
        <begin position="121"/>
        <end position="143"/>
    </location>
</feature>
<protein>
    <submittedName>
        <fullName evidence="2">Uncharacterized protein</fullName>
    </submittedName>
</protein>
<feature type="region of interest" description="Disordered" evidence="1">
    <location>
        <begin position="150"/>
        <end position="169"/>
    </location>
</feature>
<dbReference type="OMA" id="QLDNEQW"/>
<feature type="compositionally biased region" description="Polar residues" evidence="1">
    <location>
        <begin position="376"/>
        <end position="385"/>
    </location>
</feature>
<feature type="region of interest" description="Disordered" evidence="1">
    <location>
        <begin position="1"/>
        <end position="53"/>
    </location>
</feature>
<feature type="compositionally biased region" description="Polar residues" evidence="1">
    <location>
        <begin position="26"/>
        <end position="53"/>
    </location>
</feature>
<proteinExistence type="predicted"/>
<reference evidence="2 3" key="1">
    <citation type="journal article" date="2015" name="Nat. Commun.">
        <title>Lucilia cuprina genome unlocks parasitic fly biology to underpin future interventions.</title>
        <authorList>
            <person name="Anstead C.A."/>
            <person name="Korhonen P.K."/>
            <person name="Young N.D."/>
            <person name="Hall R.S."/>
            <person name="Jex A.R."/>
            <person name="Murali S.C."/>
            <person name="Hughes D.S."/>
            <person name="Lee S.F."/>
            <person name="Perry T."/>
            <person name="Stroehlein A.J."/>
            <person name="Ansell B.R."/>
            <person name="Breugelmans B."/>
            <person name="Hofmann A."/>
            <person name="Qu J."/>
            <person name="Dugan S."/>
            <person name="Lee S.L."/>
            <person name="Chao H."/>
            <person name="Dinh H."/>
            <person name="Han Y."/>
            <person name="Doddapaneni H.V."/>
            <person name="Worley K.C."/>
            <person name="Muzny D.M."/>
            <person name="Ioannidis P."/>
            <person name="Waterhouse R.M."/>
            <person name="Zdobnov E.M."/>
            <person name="James P.J."/>
            <person name="Bagnall N.H."/>
            <person name="Kotze A.C."/>
            <person name="Gibbs R.A."/>
            <person name="Richards S."/>
            <person name="Batterham P."/>
            <person name="Gasser R.B."/>
        </authorList>
    </citation>
    <scope>NUCLEOTIDE SEQUENCE [LARGE SCALE GENOMIC DNA]</scope>
    <source>
        <strain evidence="2 3">LS</strain>
        <tissue evidence="2">Full body</tissue>
    </source>
</reference>
<comment type="caution">
    <text evidence="2">The sequence shown here is derived from an EMBL/GenBank/DDBJ whole genome shotgun (WGS) entry which is preliminary data.</text>
</comment>
<dbReference type="OrthoDB" id="8024175at2759"/>
<name>A0A0L0CR06_LUCCU</name>
<gene>
    <name evidence="2" type="ORF">FF38_01911</name>
</gene>
<feature type="compositionally biased region" description="Polar residues" evidence="1">
    <location>
        <begin position="208"/>
        <end position="220"/>
    </location>
</feature>